<dbReference type="PATRIC" id="fig|1666911.3.peg.1335"/>
<feature type="domain" description="Coenzyme Q-binding protein COQ10 START" evidence="2">
    <location>
        <begin position="99"/>
        <end position="223"/>
    </location>
</feature>
<reference evidence="3 4" key="1">
    <citation type="submission" date="2015-09" db="EMBL/GenBank/DDBJ databases">
        <title>Identification and resolution of microdiversity through metagenomic sequencing of parallel consortia.</title>
        <authorList>
            <person name="Nelson W.C."/>
            <person name="Romine M.F."/>
            <person name="Lindemann S.R."/>
        </authorList>
    </citation>
    <scope>NUCLEOTIDE SEQUENCE [LARGE SCALE GENOMIC DNA]</scope>
    <source>
        <strain evidence="3">Ana</strain>
    </source>
</reference>
<dbReference type="CDD" id="cd07817">
    <property type="entry name" value="SRPBCC_8"/>
    <property type="match status" value="1"/>
</dbReference>
<dbReference type="InterPro" id="IPR047137">
    <property type="entry name" value="ORF3"/>
</dbReference>
<proteinExistence type="predicted"/>
<dbReference type="SUPFAM" id="SSF55961">
    <property type="entry name" value="Bet v1-like"/>
    <property type="match status" value="1"/>
</dbReference>
<dbReference type="Pfam" id="PF03364">
    <property type="entry name" value="Polyketide_cyc"/>
    <property type="match status" value="1"/>
</dbReference>
<feature type="compositionally biased region" description="Basic and acidic residues" evidence="1">
    <location>
        <begin position="11"/>
        <end position="29"/>
    </location>
</feature>
<dbReference type="PANTHER" id="PTHR33824:SF7">
    <property type="entry name" value="POLYKETIDE CYCLASE_DEHYDRASE AND LIPID TRANSPORT SUPERFAMILY PROTEIN"/>
    <property type="match status" value="1"/>
</dbReference>
<gene>
    <name evidence="3" type="ORF">HLUCCA11_17675</name>
</gene>
<dbReference type="PANTHER" id="PTHR33824">
    <property type="entry name" value="POLYKETIDE CYCLASE/DEHYDRASE AND LIPID TRANSPORT SUPERFAMILY PROTEIN"/>
    <property type="match status" value="1"/>
</dbReference>
<evidence type="ECO:0000259" key="2">
    <source>
        <dbReference type="Pfam" id="PF03364"/>
    </source>
</evidence>
<dbReference type="InterPro" id="IPR023393">
    <property type="entry name" value="START-like_dom_sf"/>
</dbReference>
<dbReference type="Gene3D" id="3.30.530.20">
    <property type="match status" value="1"/>
</dbReference>
<feature type="compositionally biased region" description="Polar residues" evidence="1">
    <location>
        <begin position="1"/>
        <end position="10"/>
    </location>
</feature>
<protein>
    <submittedName>
        <fullName evidence="3">Putative integral membrane protein</fullName>
    </submittedName>
</protein>
<comment type="caution">
    <text evidence="3">The sequence shown here is derived from an EMBL/GenBank/DDBJ whole genome shotgun (WGS) entry which is preliminary data.</text>
</comment>
<dbReference type="STRING" id="1666911.HLUCCA11_17675"/>
<dbReference type="Proteomes" id="UP000050465">
    <property type="component" value="Unassembled WGS sequence"/>
</dbReference>
<dbReference type="InterPro" id="IPR005031">
    <property type="entry name" value="COQ10_START"/>
</dbReference>
<accession>A0A0P7YTA6</accession>
<evidence type="ECO:0000313" key="4">
    <source>
        <dbReference type="Proteomes" id="UP000050465"/>
    </source>
</evidence>
<dbReference type="EMBL" id="LJZR01000028">
    <property type="protein sequence ID" value="KPQ33703.1"/>
    <property type="molecule type" value="Genomic_DNA"/>
</dbReference>
<name>A0A0P7YTA6_9CYAN</name>
<feature type="region of interest" description="Disordered" evidence="1">
    <location>
        <begin position="1"/>
        <end position="29"/>
    </location>
</feature>
<dbReference type="AlphaFoldDB" id="A0A0P7YTA6"/>
<evidence type="ECO:0000313" key="3">
    <source>
        <dbReference type="EMBL" id="KPQ33703.1"/>
    </source>
</evidence>
<evidence type="ECO:0000256" key="1">
    <source>
        <dbReference type="SAM" id="MobiDB-lite"/>
    </source>
</evidence>
<organism evidence="3 4">
    <name type="scientific">Phormidesmis priestleyi Ana</name>
    <dbReference type="NCBI Taxonomy" id="1666911"/>
    <lineage>
        <taxon>Bacteria</taxon>
        <taxon>Bacillati</taxon>
        <taxon>Cyanobacteriota</taxon>
        <taxon>Cyanophyceae</taxon>
        <taxon>Leptolyngbyales</taxon>
        <taxon>Leptolyngbyaceae</taxon>
        <taxon>Phormidesmis</taxon>
    </lineage>
</organism>
<sequence length="245" mass="26807">MEETVSSRNIRQGDDRLAPKTDENKKAGINDTERWASLIMGGAMVLRGLQSRSLQGVIMAIAGGGLAYHGTTSDQSLPDKLSEAAGLDQDIRVEKTVTINKPVEMLYSYWRNLENLPRFMSHLESIQTLDETRSHWKAKAPMNMSVEWDAEIVEDRPNQLIAWTAVADADVPNAGFVRFKPAPGDRGTEVKVVIEYSPPGGALTAAVAKLFGEEPEQQVGDALSKFKQLMEAGEIATVEGQSKGH</sequence>